<proteinExistence type="predicted"/>
<dbReference type="EMBL" id="JBGNUJ010000008">
    <property type="protein sequence ID" value="KAL3956819.1"/>
    <property type="molecule type" value="Genomic_DNA"/>
</dbReference>
<dbReference type="Proteomes" id="UP001638806">
    <property type="component" value="Unassembled WGS sequence"/>
</dbReference>
<comment type="caution">
    <text evidence="1">The sequence shown here is derived from an EMBL/GenBank/DDBJ whole genome shotgun (WGS) entry which is preliminary data.</text>
</comment>
<keyword evidence="2" id="KW-1185">Reference proteome</keyword>
<sequence>MKVLSHIESNFKIDETSPPYLDSEKYWEGTCVQNWGKCPNLGKYRRNWLANGTATVYYKASLEESAINTDSNVTQKLVLSKSTSITESRTQGWTIGGKISGTVGEDGNSVGAEISASYSDTSTTGRTDTRQVSYEMWCKPRHECRIETWTFHVKVTGFCHWKPMLDCAGQHDQCASPIGGCEVQTPLYEESGEPFAQIVWISVPMDAGPKRSELELIPEIAKEEGVVAFEMEGAGVLDEMPAIVVEGLCDYADCRALRAAAPSRRADRSMPDGT</sequence>
<evidence type="ECO:0000313" key="1">
    <source>
        <dbReference type="EMBL" id="KAL3956819.1"/>
    </source>
</evidence>
<evidence type="ECO:0000313" key="2">
    <source>
        <dbReference type="Proteomes" id="UP001638806"/>
    </source>
</evidence>
<gene>
    <name evidence="1" type="ORF">ACCO45_009665</name>
</gene>
<reference evidence="1" key="1">
    <citation type="submission" date="2024-12" db="EMBL/GenBank/DDBJ databases">
        <title>Comparative genomics and development of molecular markers within Purpureocillium lilacinum and among Purpureocillium species.</title>
        <authorList>
            <person name="Yeh Z.-Y."/>
            <person name="Ni N.-T."/>
            <person name="Lo P.-H."/>
            <person name="Mushyakhwo K."/>
            <person name="Lin C.-F."/>
            <person name="Nai Y.-S."/>
        </authorList>
    </citation>
    <scope>NUCLEOTIDE SEQUENCE</scope>
    <source>
        <strain evidence="1">NCHU-NPUST-175</strain>
    </source>
</reference>
<name>A0ACC4DMP0_PURLI</name>
<accession>A0ACC4DMP0</accession>
<organism evidence="1 2">
    <name type="scientific">Purpureocillium lilacinum</name>
    <name type="common">Paecilomyces lilacinus</name>
    <dbReference type="NCBI Taxonomy" id="33203"/>
    <lineage>
        <taxon>Eukaryota</taxon>
        <taxon>Fungi</taxon>
        <taxon>Dikarya</taxon>
        <taxon>Ascomycota</taxon>
        <taxon>Pezizomycotina</taxon>
        <taxon>Sordariomycetes</taxon>
        <taxon>Hypocreomycetidae</taxon>
        <taxon>Hypocreales</taxon>
        <taxon>Ophiocordycipitaceae</taxon>
        <taxon>Purpureocillium</taxon>
    </lineage>
</organism>
<protein>
    <submittedName>
        <fullName evidence="1">Uncharacterized protein</fullName>
    </submittedName>
</protein>